<evidence type="ECO:0000256" key="4">
    <source>
        <dbReference type="ARBA" id="ARBA00022692"/>
    </source>
</evidence>
<dbReference type="Proteomes" id="UP000627838">
    <property type="component" value="Unassembled WGS sequence"/>
</dbReference>
<proteinExistence type="inferred from homology"/>
<feature type="transmembrane region" description="Helical" evidence="8">
    <location>
        <begin position="146"/>
        <end position="166"/>
    </location>
</feature>
<dbReference type="PANTHER" id="PTHR33452:SF1">
    <property type="entry name" value="INNER MEMBRANE PROTEIN YPHA-RELATED"/>
    <property type="match status" value="1"/>
</dbReference>
<evidence type="ECO:0000256" key="3">
    <source>
        <dbReference type="ARBA" id="ARBA00022475"/>
    </source>
</evidence>
<keyword evidence="3" id="KW-1003">Cell membrane</keyword>
<dbReference type="InterPro" id="IPR051907">
    <property type="entry name" value="DoxX-like_oxidoreductase"/>
</dbReference>
<accession>A0ABR9K222</accession>
<comment type="caution">
    <text evidence="9">The sequence shown here is derived from an EMBL/GenBank/DDBJ whole genome shotgun (WGS) entry which is preliminary data.</text>
</comment>
<sequence length="193" mass="19761">MPQKNENRRDGLDLARLLLRSAVGGTMIAHGVKHGRTLDGTAGWFRSIGFRRHRLQARLSAAIEVGAGAALVAGAGTPLAASAVVGTMGVAARTVHQPNGFFITAEGYEYVLNLAVATTALAALGPGRYSVDSALGLDRRFSGRRAAAVAAGLGLAGAAAQLAAFWSRPAPVPPMPAEEHAADADADAARGTR</sequence>
<comment type="subcellular location">
    <subcellularLocation>
        <location evidence="1">Cell membrane</location>
        <topology evidence="1">Multi-pass membrane protein</topology>
    </subcellularLocation>
</comment>
<feature type="transmembrane region" description="Helical" evidence="8">
    <location>
        <begin position="61"/>
        <end position="87"/>
    </location>
</feature>
<evidence type="ECO:0000256" key="2">
    <source>
        <dbReference type="ARBA" id="ARBA00006679"/>
    </source>
</evidence>
<reference evidence="9 10" key="1">
    <citation type="submission" date="2020-10" db="EMBL/GenBank/DDBJ databases">
        <title>Sequencing the genomes of 1000 actinobacteria strains.</title>
        <authorList>
            <person name="Klenk H.-P."/>
        </authorList>
    </citation>
    <scope>NUCLEOTIDE SEQUENCE [LARGE SCALE GENOMIC DNA]</scope>
    <source>
        <strain evidence="9 10">DSM 46744</strain>
    </source>
</reference>
<evidence type="ECO:0000256" key="6">
    <source>
        <dbReference type="ARBA" id="ARBA00023136"/>
    </source>
</evidence>
<keyword evidence="5 8" id="KW-1133">Transmembrane helix</keyword>
<feature type="transmembrane region" description="Helical" evidence="8">
    <location>
        <begin position="107"/>
        <end position="125"/>
    </location>
</feature>
<gene>
    <name evidence="9" type="ORF">H4W34_006700</name>
</gene>
<feature type="region of interest" description="Disordered" evidence="7">
    <location>
        <begin position="173"/>
        <end position="193"/>
    </location>
</feature>
<dbReference type="Pfam" id="PF07681">
    <property type="entry name" value="DoxX"/>
    <property type="match status" value="1"/>
</dbReference>
<organism evidence="9 10">
    <name type="scientific">Actinomadura algeriensis</name>
    <dbReference type="NCBI Taxonomy" id="1679523"/>
    <lineage>
        <taxon>Bacteria</taxon>
        <taxon>Bacillati</taxon>
        <taxon>Actinomycetota</taxon>
        <taxon>Actinomycetes</taxon>
        <taxon>Streptosporangiales</taxon>
        <taxon>Thermomonosporaceae</taxon>
        <taxon>Actinomadura</taxon>
    </lineage>
</organism>
<dbReference type="PANTHER" id="PTHR33452">
    <property type="entry name" value="OXIDOREDUCTASE CATD-RELATED"/>
    <property type="match status" value="1"/>
</dbReference>
<name>A0ABR9K222_9ACTN</name>
<evidence type="ECO:0000256" key="8">
    <source>
        <dbReference type="SAM" id="Phobius"/>
    </source>
</evidence>
<comment type="similarity">
    <text evidence="2">Belongs to the DoxX family.</text>
</comment>
<feature type="compositionally biased region" description="Basic and acidic residues" evidence="7">
    <location>
        <begin position="177"/>
        <end position="193"/>
    </location>
</feature>
<keyword evidence="4 8" id="KW-0812">Transmembrane</keyword>
<dbReference type="RefSeq" id="WP_318784482.1">
    <property type="nucleotide sequence ID" value="NZ_JADBDZ010000001.1"/>
</dbReference>
<keyword evidence="6 8" id="KW-0472">Membrane</keyword>
<evidence type="ECO:0000256" key="7">
    <source>
        <dbReference type="SAM" id="MobiDB-lite"/>
    </source>
</evidence>
<evidence type="ECO:0000313" key="10">
    <source>
        <dbReference type="Proteomes" id="UP000627838"/>
    </source>
</evidence>
<dbReference type="InterPro" id="IPR032808">
    <property type="entry name" value="DoxX"/>
</dbReference>
<evidence type="ECO:0000256" key="1">
    <source>
        <dbReference type="ARBA" id="ARBA00004651"/>
    </source>
</evidence>
<protein>
    <submittedName>
        <fullName evidence="9">Oxidoreductase</fullName>
    </submittedName>
</protein>
<dbReference type="EMBL" id="JADBDZ010000001">
    <property type="protein sequence ID" value="MBE1536867.1"/>
    <property type="molecule type" value="Genomic_DNA"/>
</dbReference>
<keyword evidence="10" id="KW-1185">Reference proteome</keyword>
<evidence type="ECO:0000313" key="9">
    <source>
        <dbReference type="EMBL" id="MBE1536867.1"/>
    </source>
</evidence>
<evidence type="ECO:0000256" key="5">
    <source>
        <dbReference type="ARBA" id="ARBA00022989"/>
    </source>
</evidence>